<sequence length="173" mass="19192">MLSEAPWIFTPMSSESITAAMISCDVCIIYACTPCSPYRVPRKNLGTGLEKLPNHRRQYFETLKLSGTVVADKLYMYYMMTAAARMTACSRIGLDWIGFTSRALSEPLEPPRGHEGRAVLRTYCTKPQTAFLVDAGMHAYPAPALPPVAESIAMCLRVKPCLCRILEVPIIVE</sequence>
<comment type="caution">
    <text evidence="1">The sequence shown here is derived from an EMBL/GenBank/DDBJ whole genome shotgun (WGS) entry which is preliminary data.</text>
</comment>
<evidence type="ECO:0000313" key="2">
    <source>
        <dbReference type="Proteomes" id="UP000799444"/>
    </source>
</evidence>
<reference evidence="1" key="1">
    <citation type="journal article" date="2020" name="Stud. Mycol.">
        <title>101 Dothideomycetes genomes: a test case for predicting lifestyles and emergence of pathogens.</title>
        <authorList>
            <person name="Haridas S."/>
            <person name="Albert R."/>
            <person name="Binder M."/>
            <person name="Bloem J."/>
            <person name="Labutti K."/>
            <person name="Salamov A."/>
            <person name="Andreopoulos B."/>
            <person name="Baker S."/>
            <person name="Barry K."/>
            <person name="Bills G."/>
            <person name="Bluhm B."/>
            <person name="Cannon C."/>
            <person name="Castanera R."/>
            <person name="Culley D."/>
            <person name="Daum C."/>
            <person name="Ezra D."/>
            <person name="Gonzalez J."/>
            <person name="Henrissat B."/>
            <person name="Kuo A."/>
            <person name="Liang C."/>
            <person name="Lipzen A."/>
            <person name="Lutzoni F."/>
            <person name="Magnuson J."/>
            <person name="Mondo S."/>
            <person name="Nolan M."/>
            <person name="Ohm R."/>
            <person name="Pangilinan J."/>
            <person name="Park H.-J."/>
            <person name="Ramirez L."/>
            <person name="Alfaro M."/>
            <person name="Sun H."/>
            <person name="Tritt A."/>
            <person name="Yoshinaga Y."/>
            <person name="Zwiers L.-H."/>
            <person name="Turgeon B."/>
            <person name="Goodwin S."/>
            <person name="Spatafora J."/>
            <person name="Crous P."/>
            <person name="Grigoriev I."/>
        </authorList>
    </citation>
    <scope>NUCLEOTIDE SEQUENCE</scope>
    <source>
        <strain evidence="1">CBS 125425</strain>
    </source>
</reference>
<name>A0A9P4V433_9PLEO</name>
<accession>A0A9P4V433</accession>
<keyword evidence="2" id="KW-1185">Reference proteome</keyword>
<dbReference type="AlphaFoldDB" id="A0A9P4V433"/>
<gene>
    <name evidence="1" type="ORF">EJ04DRAFT_353905</name>
</gene>
<organism evidence="1 2">
    <name type="scientific">Polyplosphaeria fusca</name>
    <dbReference type="NCBI Taxonomy" id="682080"/>
    <lineage>
        <taxon>Eukaryota</taxon>
        <taxon>Fungi</taxon>
        <taxon>Dikarya</taxon>
        <taxon>Ascomycota</taxon>
        <taxon>Pezizomycotina</taxon>
        <taxon>Dothideomycetes</taxon>
        <taxon>Pleosporomycetidae</taxon>
        <taxon>Pleosporales</taxon>
        <taxon>Tetraplosphaeriaceae</taxon>
        <taxon>Polyplosphaeria</taxon>
    </lineage>
</organism>
<dbReference type="Proteomes" id="UP000799444">
    <property type="component" value="Unassembled WGS sequence"/>
</dbReference>
<proteinExistence type="predicted"/>
<evidence type="ECO:0000313" key="1">
    <source>
        <dbReference type="EMBL" id="KAF2739137.1"/>
    </source>
</evidence>
<dbReference type="EMBL" id="ML996105">
    <property type="protein sequence ID" value="KAF2739137.1"/>
    <property type="molecule type" value="Genomic_DNA"/>
</dbReference>
<protein>
    <submittedName>
        <fullName evidence="1">Uncharacterized protein</fullName>
    </submittedName>
</protein>